<gene>
    <name evidence="7" type="ORF">MHPYR_180034</name>
</gene>
<dbReference type="EMBL" id="FLQS01000010">
    <property type="protein sequence ID" value="SBS73754.1"/>
    <property type="molecule type" value="Genomic_DNA"/>
</dbReference>
<sequence>MTEPNRDPSRLNRTLSLPMVTLYGLGNILGAGIYVLVGKVAGFAGYSTTLAFLIAMVTAAVTALSYMELAGRYPVSASVSVYLHRAFGKRWLSTAIGLTMVGGGIASAAALAQGFAGYLNSLVTVPTIVGSVGLLVVLGAIAIKGIGESATVAALLTGLEVLGLALVIWFGRNAFSHIDVGRIVAIDPAVGLGGVFAGAFLAFYAFIGFEDMVNVAEETRTPSRTMPLAILFALLASTVLYLLVVVISTTLVSPAELAGSQAPLTLVFERSGASHGVFLSLIGMVAAMNGVIVQIIMGSRILYGLAKEGWIHSRFGHVHGSYQTPVLATLVVVSAMIVGTAVLPLVSLARLTSLLVLIIFTLVNASLIVIKRRHRDHQGFIDVPAAIPYLGAVLCLGTLVFQAFNW</sequence>
<name>A0A1Y5P4Y1_9MYCO</name>
<proteinExistence type="predicted"/>
<dbReference type="InterPro" id="IPR002293">
    <property type="entry name" value="AA/rel_permease1"/>
</dbReference>
<feature type="transmembrane region" description="Helical" evidence="6">
    <location>
        <begin position="351"/>
        <end position="370"/>
    </location>
</feature>
<feature type="transmembrane region" description="Helical" evidence="6">
    <location>
        <begin position="273"/>
        <end position="303"/>
    </location>
</feature>
<feature type="transmembrane region" description="Helical" evidence="6">
    <location>
        <begin position="382"/>
        <end position="404"/>
    </location>
</feature>
<evidence type="ECO:0000256" key="2">
    <source>
        <dbReference type="ARBA" id="ARBA00022448"/>
    </source>
</evidence>
<dbReference type="PANTHER" id="PTHR43243:SF4">
    <property type="entry name" value="CATIONIC AMINO ACID TRANSPORTER 4"/>
    <property type="match status" value="1"/>
</dbReference>
<feature type="transmembrane region" description="Helical" evidence="6">
    <location>
        <begin position="20"/>
        <end position="37"/>
    </location>
</feature>
<evidence type="ECO:0000256" key="4">
    <source>
        <dbReference type="ARBA" id="ARBA00022989"/>
    </source>
</evidence>
<keyword evidence="2" id="KW-0813">Transport</keyword>
<feature type="transmembrane region" description="Helical" evidence="6">
    <location>
        <begin position="118"/>
        <end position="143"/>
    </location>
</feature>
<feature type="transmembrane region" description="Helical" evidence="6">
    <location>
        <begin position="91"/>
        <end position="112"/>
    </location>
</feature>
<accession>A0A1Y5P4Y1</accession>
<evidence type="ECO:0000256" key="3">
    <source>
        <dbReference type="ARBA" id="ARBA00022692"/>
    </source>
</evidence>
<dbReference type="PIRSF" id="PIRSF006060">
    <property type="entry name" value="AA_transporter"/>
    <property type="match status" value="1"/>
</dbReference>
<evidence type="ECO:0000256" key="5">
    <source>
        <dbReference type="ARBA" id="ARBA00023136"/>
    </source>
</evidence>
<keyword evidence="5 6" id="KW-0472">Membrane</keyword>
<comment type="subcellular location">
    <subcellularLocation>
        <location evidence="1">Membrane</location>
        <topology evidence="1">Multi-pass membrane protein</topology>
    </subcellularLocation>
</comment>
<reference evidence="7" key="1">
    <citation type="submission" date="2016-03" db="EMBL/GenBank/DDBJ databases">
        <authorList>
            <person name="Ploux O."/>
        </authorList>
    </citation>
    <scope>NUCLEOTIDE SEQUENCE</scope>
    <source>
        <strain evidence="7">UC10</strain>
    </source>
</reference>
<keyword evidence="3 6" id="KW-0812">Transmembrane</keyword>
<dbReference type="GO" id="GO:0016020">
    <property type="term" value="C:membrane"/>
    <property type="evidence" value="ECO:0007669"/>
    <property type="project" value="UniProtKB-SubCell"/>
</dbReference>
<dbReference type="Gene3D" id="1.20.1740.10">
    <property type="entry name" value="Amino acid/polyamine transporter I"/>
    <property type="match status" value="1"/>
</dbReference>
<dbReference type="PANTHER" id="PTHR43243">
    <property type="entry name" value="INNER MEMBRANE TRANSPORTER YGJI-RELATED"/>
    <property type="match status" value="1"/>
</dbReference>
<dbReference type="Pfam" id="PF13520">
    <property type="entry name" value="AA_permease_2"/>
    <property type="match status" value="1"/>
</dbReference>
<feature type="transmembrane region" description="Helical" evidence="6">
    <location>
        <begin position="43"/>
        <end position="70"/>
    </location>
</feature>
<organism evidence="7">
    <name type="scientific">uncultured Mycobacterium sp</name>
    <dbReference type="NCBI Taxonomy" id="171292"/>
    <lineage>
        <taxon>Bacteria</taxon>
        <taxon>Bacillati</taxon>
        <taxon>Actinomycetota</taxon>
        <taxon>Actinomycetes</taxon>
        <taxon>Mycobacteriales</taxon>
        <taxon>Mycobacteriaceae</taxon>
        <taxon>Mycobacterium</taxon>
        <taxon>environmental samples</taxon>
    </lineage>
</organism>
<evidence type="ECO:0000256" key="1">
    <source>
        <dbReference type="ARBA" id="ARBA00004141"/>
    </source>
</evidence>
<dbReference type="AlphaFoldDB" id="A0A1Y5P4Y1"/>
<feature type="transmembrane region" description="Helical" evidence="6">
    <location>
        <begin position="228"/>
        <end position="253"/>
    </location>
</feature>
<keyword evidence="4 6" id="KW-1133">Transmembrane helix</keyword>
<evidence type="ECO:0000256" key="6">
    <source>
        <dbReference type="SAM" id="Phobius"/>
    </source>
</evidence>
<feature type="transmembrane region" description="Helical" evidence="6">
    <location>
        <begin position="150"/>
        <end position="171"/>
    </location>
</feature>
<evidence type="ECO:0000313" key="7">
    <source>
        <dbReference type="EMBL" id="SBS73754.1"/>
    </source>
</evidence>
<protein>
    <submittedName>
        <fullName evidence="7">Amino acid permease-associated region</fullName>
    </submittedName>
</protein>
<dbReference type="GO" id="GO:0015171">
    <property type="term" value="F:amino acid transmembrane transporter activity"/>
    <property type="evidence" value="ECO:0007669"/>
    <property type="project" value="TreeGrafter"/>
</dbReference>
<feature type="transmembrane region" description="Helical" evidence="6">
    <location>
        <begin position="183"/>
        <end position="207"/>
    </location>
</feature>
<feature type="transmembrane region" description="Helical" evidence="6">
    <location>
        <begin position="324"/>
        <end position="345"/>
    </location>
</feature>